<protein>
    <submittedName>
        <fullName evidence="1">Uncharacterized protein</fullName>
    </submittedName>
</protein>
<reference evidence="1" key="1">
    <citation type="submission" date="2018-05" db="EMBL/GenBank/DDBJ databases">
        <authorList>
            <person name="Lanie J.A."/>
            <person name="Ng W.-L."/>
            <person name="Kazmierczak K.M."/>
            <person name="Andrzejewski T.M."/>
            <person name="Davidsen T.M."/>
            <person name="Wayne K.J."/>
            <person name="Tettelin H."/>
            <person name="Glass J.I."/>
            <person name="Rusch D."/>
            <person name="Podicherti R."/>
            <person name="Tsui H.-C.T."/>
            <person name="Winkler M.E."/>
        </authorList>
    </citation>
    <scope>NUCLEOTIDE SEQUENCE</scope>
</reference>
<sequence>EGELVLTGDEQIFGSVGGSESPSIGSGYIPQVGFPELEGYEIDMGSSVGRLPFNPANTPPRHTRRVALRESTADYYCIDFEDWTDYDWDVRIEALRMSDGNIRLSLYHPSNTCFRATVYDNLGQPIPEMTRCSDSGWRTGRDRREVTVPGGPGNETETVSIDPGGPLWDQLRDYYNLRALGESIAPRVQMEDKVGIHPVISRTQFFFYPTYKKESNGKYRIHSHILPAVVLWNPHNVDIEPSKYTVAVWTREQHGFGDKYRIYYNDRNICEKNYYRWHPRKNGGPEGEILDQRKAKVDIKGKNPESGYPNARWPYIDLENKI</sequence>
<dbReference type="AlphaFoldDB" id="A0A382RE77"/>
<accession>A0A382RE77</accession>
<feature type="non-terminal residue" evidence="1">
    <location>
        <position position="322"/>
    </location>
</feature>
<proteinExistence type="predicted"/>
<name>A0A382RE77_9ZZZZ</name>
<organism evidence="1">
    <name type="scientific">marine metagenome</name>
    <dbReference type="NCBI Taxonomy" id="408172"/>
    <lineage>
        <taxon>unclassified sequences</taxon>
        <taxon>metagenomes</taxon>
        <taxon>ecological metagenomes</taxon>
    </lineage>
</organism>
<dbReference type="EMBL" id="UINC01121105">
    <property type="protein sequence ID" value="SVC96019.1"/>
    <property type="molecule type" value="Genomic_DNA"/>
</dbReference>
<feature type="non-terminal residue" evidence="1">
    <location>
        <position position="1"/>
    </location>
</feature>
<gene>
    <name evidence="1" type="ORF">METZ01_LOCUS348873</name>
</gene>
<evidence type="ECO:0000313" key="1">
    <source>
        <dbReference type="EMBL" id="SVC96019.1"/>
    </source>
</evidence>